<evidence type="ECO:0000313" key="5">
    <source>
        <dbReference type="EMBL" id="KAK7249657.1"/>
    </source>
</evidence>
<keyword evidence="3" id="KW-0833">Ubl conjugation pathway</keyword>
<comment type="catalytic activity">
    <reaction evidence="1 3">
        <text>Thiol-dependent hydrolysis of ester, thioester, amide, peptide and isopeptide bonds formed by the C-terminal Gly of ubiquitin (a 76-residue protein attached to proteins as an intracellular targeting signal).</text>
        <dbReference type="EC" id="3.4.19.12"/>
    </reaction>
</comment>
<feature type="region of interest" description="Disordered" evidence="4">
    <location>
        <begin position="78"/>
        <end position="164"/>
    </location>
</feature>
<dbReference type="Proteomes" id="UP001363151">
    <property type="component" value="Unassembled WGS sequence"/>
</dbReference>
<evidence type="ECO:0000313" key="6">
    <source>
        <dbReference type="Proteomes" id="UP001363151"/>
    </source>
</evidence>
<sequence>MPRYKIRDATGKTSVISVGETATFDDLVAQCGAGVLKSGRPPAVLACDAPSTTLAADVVPSGSLITVEAGVGAAAAVAARRAPAPRRRAPPRPRAPPPPQQAAPPKPTPSPRPAVPEAAPPPPPLSRMPAALRASGRRDAAVFEPRRRAPGAAAGPAGGVDLRHVHLHQPAEKAARRRRGEDATRVCAAVVAGDDLSYPDAALEKPRSEYGAWIAKKDTWGGALELSILAARKRPLRTRACSFDDVALVCVDVRTGVDQRYAGPGATRNCYLLFDGVHYDPLAPGAPESPADVTTVAADDGAAAAAVAALAADAKAKRRFTDAVPRCALLVATATATCDETPVWPEQFTLVQRRIPDNETLGPATATTVTYYDWHAKANLIVITPDGAEADVLWDLELDSGHRTTSRPAKSCTPMSMPVGILRPDWLANATSLGRTRVNGRDASSALPKKIGVVGVGTISSATANGVAGDVAATYVTGIFKTILTDAVGAGPGTLGHLVAEQTPGGMNEMVISEQRWTAPYAGLEHSAVAHPSPPLSGAHDASLAPANKRQNS</sequence>
<dbReference type="PANTHER" id="PTHR13312:SF0">
    <property type="entry name" value="UBIQUITIN THIOESTERASE OTU1"/>
    <property type="match status" value="1"/>
</dbReference>
<feature type="compositionally biased region" description="Pro residues" evidence="4">
    <location>
        <begin position="92"/>
        <end position="126"/>
    </location>
</feature>
<name>A0ABR1G8N2_AURAN</name>
<dbReference type="Gene3D" id="3.90.70.80">
    <property type="match status" value="1"/>
</dbReference>
<keyword evidence="6" id="KW-1185">Reference proteome</keyword>
<evidence type="ECO:0000256" key="4">
    <source>
        <dbReference type="SAM" id="MobiDB-lite"/>
    </source>
</evidence>
<keyword evidence="3" id="KW-0963">Cytoplasm</keyword>
<accession>A0ABR1G8N2</accession>
<keyword evidence="3" id="KW-0788">Thiol protease</keyword>
<evidence type="ECO:0000256" key="3">
    <source>
        <dbReference type="RuleBase" id="RU367104"/>
    </source>
</evidence>
<keyword evidence="2 3" id="KW-0378">Hydrolase</keyword>
<proteinExistence type="predicted"/>
<feature type="compositionally biased region" description="Basic and acidic residues" evidence="4">
    <location>
        <begin position="136"/>
        <end position="147"/>
    </location>
</feature>
<protein>
    <recommendedName>
        <fullName evidence="3">Ubiquitin thioesterase OTU</fullName>
        <ecNumber evidence="3">3.4.19.12</ecNumber>
    </recommendedName>
</protein>
<evidence type="ECO:0000256" key="2">
    <source>
        <dbReference type="ARBA" id="ARBA00022801"/>
    </source>
</evidence>
<dbReference type="EC" id="3.4.19.12" evidence="3"/>
<comment type="caution">
    <text evidence="5">The sequence shown here is derived from an EMBL/GenBank/DDBJ whole genome shotgun (WGS) entry which is preliminary data.</text>
</comment>
<reference evidence="5 6" key="1">
    <citation type="submission" date="2024-03" db="EMBL/GenBank/DDBJ databases">
        <title>Aureococcus anophagefferens CCMP1851 and Kratosvirus quantuckense: Draft genome of a second virus-susceptible host strain in the model system.</title>
        <authorList>
            <person name="Chase E."/>
            <person name="Truchon A.R."/>
            <person name="Schepens W."/>
            <person name="Wilhelm S.W."/>
        </authorList>
    </citation>
    <scope>NUCLEOTIDE SEQUENCE [LARGE SCALE GENOMIC DNA]</scope>
    <source>
        <strain evidence="5 6">CCMP1851</strain>
    </source>
</reference>
<organism evidence="5 6">
    <name type="scientific">Aureococcus anophagefferens</name>
    <name type="common">Harmful bloom alga</name>
    <dbReference type="NCBI Taxonomy" id="44056"/>
    <lineage>
        <taxon>Eukaryota</taxon>
        <taxon>Sar</taxon>
        <taxon>Stramenopiles</taxon>
        <taxon>Ochrophyta</taxon>
        <taxon>Pelagophyceae</taxon>
        <taxon>Pelagomonadales</taxon>
        <taxon>Pelagomonadaceae</taxon>
        <taxon>Aureococcus</taxon>
    </lineage>
</organism>
<evidence type="ECO:0000256" key="1">
    <source>
        <dbReference type="ARBA" id="ARBA00000707"/>
    </source>
</evidence>
<dbReference type="EMBL" id="JBBJCI010000040">
    <property type="protein sequence ID" value="KAK7249657.1"/>
    <property type="molecule type" value="Genomic_DNA"/>
</dbReference>
<comment type="function">
    <text evidence="3">Hydrolase that can remove conjugated ubiquitin from proteins and may therefore play an important regulatory role at the level of protein turnover by preventing degradation.</text>
</comment>
<feature type="region of interest" description="Disordered" evidence="4">
    <location>
        <begin position="528"/>
        <end position="553"/>
    </location>
</feature>
<gene>
    <name evidence="5" type="ORF">SO694_00004249</name>
</gene>
<keyword evidence="3" id="KW-0645">Protease</keyword>
<comment type="subcellular location">
    <subcellularLocation>
        <location evidence="3">Cytoplasm</location>
    </subcellularLocation>
</comment>
<dbReference type="PANTHER" id="PTHR13312">
    <property type="entry name" value="HIV-INDUCED PROTEIN-7-LIKE PROTEASE"/>
    <property type="match status" value="1"/>
</dbReference>